<evidence type="ECO:0000313" key="3">
    <source>
        <dbReference type="Proteomes" id="UP000239549"/>
    </source>
</evidence>
<keyword evidence="3" id="KW-1185">Reference proteome</keyword>
<keyword evidence="1" id="KW-1133">Transmembrane helix</keyword>
<evidence type="ECO:0000256" key="1">
    <source>
        <dbReference type="SAM" id="Phobius"/>
    </source>
</evidence>
<accession>A0A2L2X999</accession>
<organism evidence="2 3">
    <name type="scientific">Desulfocucumis palustris</name>
    <dbReference type="NCBI Taxonomy" id="1898651"/>
    <lineage>
        <taxon>Bacteria</taxon>
        <taxon>Bacillati</taxon>
        <taxon>Bacillota</taxon>
        <taxon>Clostridia</taxon>
        <taxon>Eubacteriales</taxon>
        <taxon>Desulfocucumaceae</taxon>
        <taxon>Desulfocucumis</taxon>
    </lineage>
</organism>
<protein>
    <submittedName>
        <fullName evidence="2">Uncharacterized protein</fullName>
    </submittedName>
</protein>
<dbReference type="RefSeq" id="WP_104371027.1">
    <property type="nucleotide sequence ID" value="NZ_BFAV01000038.1"/>
</dbReference>
<dbReference type="AlphaFoldDB" id="A0A2L2X999"/>
<feature type="transmembrane region" description="Helical" evidence="1">
    <location>
        <begin position="7"/>
        <end position="28"/>
    </location>
</feature>
<gene>
    <name evidence="2" type="ORF">DCCM_0700</name>
</gene>
<sequence length="63" mass="7395">MFFPNTMGLVVLGIALLFLVVWFFQWLWNTTMPQVFNLKEITFWQAFRLILIAGILFGGAHFK</sequence>
<reference evidence="3" key="1">
    <citation type="submission" date="2018-02" db="EMBL/GenBank/DDBJ databases">
        <title>Genome sequence of Desulfocucumis palustris strain NAW-5.</title>
        <authorList>
            <person name="Watanabe M."/>
            <person name="Kojima H."/>
            <person name="Fukui M."/>
        </authorList>
    </citation>
    <scope>NUCLEOTIDE SEQUENCE [LARGE SCALE GENOMIC DNA]</scope>
    <source>
        <strain evidence="3">NAW-5</strain>
    </source>
</reference>
<dbReference type="OrthoDB" id="1799311at2"/>
<comment type="caution">
    <text evidence="2">The sequence shown here is derived from an EMBL/GenBank/DDBJ whole genome shotgun (WGS) entry which is preliminary data.</text>
</comment>
<evidence type="ECO:0000313" key="2">
    <source>
        <dbReference type="EMBL" id="GBF32504.1"/>
    </source>
</evidence>
<feature type="transmembrane region" description="Helical" evidence="1">
    <location>
        <begin position="43"/>
        <end position="62"/>
    </location>
</feature>
<dbReference type="EMBL" id="BFAV01000038">
    <property type="protein sequence ID" value="GBF32504.1"/>
    <property type="molecule type" value="Genomic_DNA"/>
</dbReference>
<name>A0A2L2X999_9FIRM</name>
<keyword evidence="1" id="KW-0472">Membrane</keyword>
<proteinExistence type="predicted"/>
<dbReference type="Proteomes" id="UP000239549">
    <property type="component" value="Unassembled WGS sequence"/>
</dbReference>
<keyword evidence="1" id="KW-0812">Transmembrane</keyword>